<evidence type="ECO:0000256" key="2">
    <source>
        <dbReference type="ARBA" id="ARBA00022801"/>
    </source>
</evidence>
<dbReference type="KEGG" id="lbk:LVISKB_1917"/>
<dbReference type="Proteomes" id="UP000012042">
    <property type="component" value="Chromosome"/>
</dbReference>
<proteinExistence type="predicted"/>
<gene>
    <name evidence="4" type="ORF">LVISKB_1917</name>
</gene>
<evidence type="ECO:0000256" key="1">
    <source>
        <dbReference type="ARBA" id="ARBA00022723"/>
    </source>
</evidence>
<dbReference type="GO" id="GO:0006209">
    <property type="term" value="P:cytosine catabolic process"/>
    <property type="evidence" value="ECO:0007669"/>
    <property type="project" value="TreeGrafter"/>
</dbReference>
<dbReference type="InterPro" id="IPR013108">
    <property type="entry name" value="Amidohydro_3"/>
</dbReference>
<evidence type="ECO:0000259" key="3">
    <source>
        <dbReference type="Pfam" id="PF07969"/>
    </source>
</evidence>
<dbReference type="HOGENOM" id="CLU_031758_0_1_9"/>
<name>M5AGT9_LEVBR</name>
<feature type="domain" description="Amidohydrolase 3" evidence="3">
    <location>
        <begin position="48"/>
        <end position="410"/>
    </location>
</feature>
<organism evidence="4 5">
    <name type="scientific">Levilactobacillus brevis KB290</name>
    <dbReference type="NCBI Taxonomy" id="1001583"/>
    <lineage>
        <taxon>Bacteria</taxon>
        <taxon>Bacillati</taxon>
        <taxon>Bacillota</taxon>
        <taxon>Bacilli</taxon>
        <taxon>Lactobacillales</taxon>
        <taxon>Lactobacillaceae</taxon>
        <taxon>Levilactobacillus</taxon>
    </lineage>
</organism>
<protein>
    <submittedName>
        <fullName evidence="4">Cytosine deaminase</fullName>
    </submittedName>
</protein>
<dbReference type="SUPFAM" id="SSF51556">
    <property type="entry name" value="Metallo-dependent hydrolases"/>
    <property type="match status" value="1"/>
</dbReference>
<evidence type="ECO:0000313" key="4">
    <source>
        <dbReference type="EMBL" id="BAN07552.1"/>
    </source>
</evidence>
<dbReference type="GO" id="GO:0035888">
    <property type="term" value="F:isoguanine deaminase activity"/>
    <property type="evidence" value="ECO:0007669"/>
    <property type="project" value="TreeGrafter"/>
</dbReference>
<dbReference type="Pfam" id="PF07969">
    <property type="entry name" value="Amidohydro_3"/>
    <property type="match status" value="1"/>
</dbReference>
<dbReference type="CDD" id="cd01293">
    <property type="entry name" value="Bact_CD"/>
    <property type="match status" value="1"/>
</dbReference>
<dbReference type="GO" id="GO:0004131">
    <property type="term" value="F:cytosine deaminase activity"/>
    <property type="evidence" value="ECO:0007669"/>
    <property type="project" value="TreeGrafter"/>
</dbReference>
<dbReference type="Gene3D" id="3.20.20.140">
    <property type="entry name" value="Metal-dependent hydrolases"/>
    <property type="match status" value="1"/>
</dbReference>
<reference evidence="4 5" key="1">
    <citation type="journal article" date="2013" name="PLoS ONE">
        <title>Genomic Analysis by Deep Sequencing of the Probiotic Lactobacillus brevis KB290 Harboring Nine Plasmids Reveals Genomic Stability.</title>
        <authorList>
            <person name="Fukao M."/>
            <person name="Oshima K."/>
            <person name="Morita H."/>
            <person name="Toh H."/>
            <person name="Suda W."/>
            <person name="Kim S.W."/>
            <person name="Suzuki S."/>
            <person name="Yakabe T."/>
            <person name="Hattori M."/>
            <person name="Yajima N."/>
        </authorList>
    </citation>
    <scope>NUCLEOTIDE SEQUENCE [LARGE SCALE GENOMIC DNA]</scope>
    <source>
        <strain evidence="4 5">KB290</strain>
    </source>
</reference>
<dbReference type="InterPro" id="IPR032466">
    <property type="entry name" value="Metal_Hydrolase"/>
</dbReference>
<dbReference type="NCBIfam" id="NF006685">
    <property type="entry name" value="PRK09230.1"/>
    <property type="match status" value="1"/>
</dbReference>
<dbReference type="PANTHER" id="PTHR32027:SF0">
    <property type="entry name" value="CYTOSINE DEAMINASE"/>
    <property type="match status" value="1"/>
</dbReference>
<keyword evidence="2" id="KW-0378">Hydrolase</keyword>
<sequence length="422" mass="47079">MKLTGGRLTRMLIQQGLIENATQPQDIRIEDGKFTAIADHLTPQDHEQVIDATGKLILPPFVDPHVHLDSTMTAGDPEWNQSGTLFDGIRIWSERKKTLSIEDVKTRARQALELQASHGVQFVRSHVDVTDPDLTALKALIEVRDEVKDFIELQLVAFPQEGILSFPHGKELMEQAAKLGVDVIGAIPHFEFTREYSVASLHFAVELAQKYGKLVDAHCDEIDDPASRGLETLATLALETGLGDQVTASHTTAMGSYNNAYAYKLMRLLQMSHINMISNPLINTHLGGRFDTYPKRRGLTRVKELNEAGVNVAFGEDDIKDPWYPMGDGNMLDALHMGIHVTQMMGYDDILNSYQFVTTHGAKAMHVTDHYGLTVGKPANLVVMNNDNFYNALNQRSEVLYSIHQGRVIVNTDPKQVHLHLN</sequence>
<evidence type="ECO:0000313" key="5">
    <source>
        <dbReference type="Proteomes" id="UP000012042"/>
    </source>
</evidence>
<dbReference type="PATRIC" id="fig|1001583.3.peg.1902"/>
<dbReference type="Gene3D" id="2.30.40.10">
    <property type="entry name" value="Urease, subunit C, domain 1"/>
    <property type="match status" value="1"/>
</dbReference>
<dbReference type="AlphaFoldDB" id="M5AGT9"/>
<dbReference type="PANTHER" id="PTHR32027">
    <property type="entry name" value="CYTOSINE DEAMINASE"/>
    <property type="match status" value="1"/>
</dbReference>
<dbReference type="SUPFAM" id="SSF51338">
    <property type="entry name" value="Composite domain of metallo-dependent hydrolases"/>
    <property type="match status" value="1"/>
</dbReference>
<dbReference type="InterPro" id="IPR011059">
    <property type="entry name" value="Metal-dep_hydrolase_composite"/>
</dbReference>
<dbReference type="NCBIfam" id="NF005748">
    <property type="entry name" value="PRK07572.1"/>
    <property type="match status" value="1"/>
</dbReference>
<dbReference type="FunFam" id="3.20.20.140:FF:000019">
    <property type="entry name" value="Cytosine deaminase"/>
    <property type="match status" value="1"/>
</dbReference>
<dbReference type="EMBL" id="AP012167">
    <property type="protein sequence ID" value="BAN07552.1"/>
    <property type="molecule type" value="Genomic_DNA"/>
</dbReference>
<dbReference type="GO" id="GO:0046872">
    <property type="term" value="F:metal ion binding"/>
    <property type="evidence" value="ECO:0007669"/>
    <property type="project" value="UniProtKB-KW"/>
</dbReference>
<accession>M5AGT9</accession>
<dbReference type="InterPro" id="IPR052349">
    <property type="entry name" value="Metallo-hydrolase_Enzymes"/>
</dbReference>
<keyword evidence="1" id="KW-0479">Metal-binding</keyword>